<dbReference type="EMBL" id="CACRSL010000003">
    <property type="protein sequence ID" value="VYS78287.1"/>
    <property type="molecule type" value="Genomic_DNA"/>
</dbReference>
<feature type="transmembrane region" description="Helical" evidence="2">
    <location>
        <begin position="220"/>
        <end position="239"/>
    </location>
</feature>
<reference evidence="3" key="1">
    <citation type="submission" date="2019-11" db="EMBL/GenBank/DDBJ databases">
        <authorList>
            <person name="Feng L."/>
        </authorList>
    </citation>
    <scope>NUCLEOTIDE SEQUENCE</scope>
    <source>
        <strain evidence="3">AundefinedLFYP135</strain>
    </source>
</reference>
<accession>A0A6N2RBP4</accession>
<dbReference type="GO" id="GO:0016020">
    <property type="term" value="C:membrane"/>
    <property type="evidence" value="ECO:0007669"/>
    <property type="project" value="InterPro"/>
</dbReference>
<organism evidence="3">
    <name type="scientific">uncultured Anaerotruncus sp</name>
    <dbReference type="NCBI Taxonomy" id="905011"/>
    <lineage>
        <taxon>Bacteria</taxon>
        <taxon>Bacillati</taxon>
        <taxon>Bacillota</taxon>
        <taxon>Clostridia</taxon>
        <taxon>Eubacteriales</taxon>
        <taxon>Oscillospiraceae</taxon>
        <taxon>Anaerotruncus</taxon>
        <taxon>environmental samples</taxon>
    </lineage>
</organism>
<name>A0A6N2RBP4_9FIRM</name>
<dbReference type="InterPro" id="IPR017516">
    <property type="entry name" value="AbrB_dup"/>
</dbReference>
<dbReference type="PIRSF" id="PIRSF038991">
    <property type="entry name" value="Protein_AbrB"/>
    <property type="match status" value="1"/>
</dbReference>
<dbReference type="NCBIfam" id="TIGR03082">
    <property type="entry name" value="Gneg_AbrB_dup"/>
    <property type="match status" value="2"/>
</dbReference>
<dbReference type="AlphaFoldDB" id="A0A6N2RBP4"/>
<dbReference type="Pfam" id="PF05145">
    <property type="entry name" value="AbrB"/>
    <property type="match status" value="1"/>
</dbReference>
<dbReference type="PANTHER" id="PTHR38457">
    <property type="entry name" value="REGULATOR ABRB-RELATED"/>
    <property type="match status" value="1"/>
</dbReference>
<sequence length="356" mass="37680">MGNILLTLAVGALGAIIALKLKIPAGAMIGSMVAVAIFSVFTGMAFFPNTVKSAIQTVTGAFLGMSVYRKDLKEIRSVAVPAVIMIVGLAVTNLLIGFGITMVSDIDLVSALLSCTPGGVTDMSIICMDMGGSSSTVALLQTARLIFVIAFFPAMMTFMSAHFDKADHSNAAEEKEELLEEQQEEKVEKDRSLKMILVTLGFAAIGGIIGYKIGMPAGSLTFAMLVVATFNVFTSKAYIPMKVKLAAQTCSGAMIGCTMTMNDVLRLQTMIAPMIIIVVGYLISNITLGFFIRKVSNLDLTTALFATTPAGVSDMALIASDIGGDAPKVAVLQIFRLVMVIATFPMMISMVVKFFG</sequence>
<evidence type="ECO:0000256" key="2">
    <source>
        <dbReference type="SAM" id="Phobius"/>
    </source>
</evidence>
<dbReference type="PANTHER" id="PTHR38457:SF1">
    <property type="entry name" value="REGULATOR ABRB-RELATED"/>
    <property type="match status" value="1"/>
</dbReference>
<feature type="transmembrane region" description="Helical" evidence="2">
    <location>
        <begin position="28"/>
        <end position="47"/>
    </location>
</feature>
<feature type="transmembrane region" description="Helical" evidence="2">
    <location>
        <begin position="78"/>
        <end position="103"/>
    </location>
</feature>
<feature type="transmembrane region" description="Helical" evidence="2">
    <location>
        <begin position="271"/>
        <end position="292"/>
    </location>
</feature>
<keyword evidence="3" id="KW-0560">Oxidoreductase</keyword>
<gene>
    <name evidence="3" type="ORF">AULFYP135_00348</name>
</gene>
<evidence type="ECO:0000313" key="3">
    <source>
        <dbReference type="EMBL" id="VYS78287.1"/>
    </source>
</evidence>
<feature type="transmembrane region" description="Helical" evidence="2">
    <location>
        <begin position="195"/>
        <end position="214"/>
    </location>
</feature>
<feature type="transmembrane region" description="Helical" evidence="2">
    <location>
        <begin position="138"/>
        <end position="159"/>
    </location>
</feature>
<dbReference type="InterPro" id="IPR007820">
    <property type="entry name" value="AbrB_fam"/>
</dbReference>
<proteinExistence type="predicted"/>
<feature type="coiled-coil region" evidence="1">
    <location>
        <begin position="165"/>
        <end position="192"/>
    </location>
</feature>
<keyword evidence="2" id="KW-1133">Transmembrane helix</keyword>
<keyword evidence="3" id="KW-0503">Monooxygenase</keyword>
<dbReference type="GO" id="GO:0010468">
    <property type="term" value="P:regulation of gene expression"/>
    <property type="evidence" value="ECO:0007669"/>
    <property type="project" value="InterPro"/>
</dbReference>
<evidence type="ECO:0000256" key="1">
    <source>
        <dbReference type="SAM" id="Coils"/>
    </source>
</evidence>
<keyword evidence="2" id="KW-0472">Membrane</keyword>
<dbReference type="GO" id="GO:0004497">
    <property type="term" value="F:monooxygenase activity"/>
    <property type="evidence" value="ECO:0007669"/>
    <property type="project" value="UniProtKB-KW"/>
</dbReference>
<keyword evidence="2" id="KW-0812">Transmembrane</keyword>
<feature type="transmembrane region" description="Helical" evidence="2">
    <location>
        <begin position="334"/>
        <end position="355"/>
    </location>
</feature>
<protein>
    <submittedName>
        <fullName evidence="3">Ammonia monooxygenase</fullName>
    </submittedName>
</protein>
<keyword evidence="1" id="KW-0175">Coiled coil</keyword>